<dbReference type="RefSeq" id="WP_124924490.1">
    <property type="nucleotide sequence ID" value="NZ_BMOH01000001.1"/>
</dbReference>
<dbReference type="CDD" id="cd03025">
    <property type="entry name" value="DsbA_FrnE_like"/>
    <property type="match status" value="1"/>
</dbReference>
<dbReference type="Pfam" id="PF01323">
    <property type="entry name" value="DSBA"/>
    <property type="match status" value="1"/>
</dbReference>
<gene>
    <name evidence="2" type="ORF">EHS89_02325</name>
</gene>
<name>A0A3P1SW25_9GAMM</name>
<accession>A0A3P1SW25</accession>
<protein>
    <recommendedName>
        <fullName evidence="1">DSBA-like thioredoxin domain-containing protein</fullName>
    </recommendedName>
</protein>
<dbReference type="PANTHER" id="PTHR13887">
    <property type="entry name" value="GLUTATHIONE S-TRANSFERASE KAPPA"/>
    <property type="match status" value="1"/>
</dbReference>
<organism evidence="2 3">
    <name type="scientific">Amphritea balenae</name>
    <dbReference type="NCBI Taxonomy" id="452629"/>
    <lineage>
        <taxon>Bacteria</taxon>
        <taxon>Pseudomonadati</taxon>
        <taxon>Pseudomonadota</taxon>
        <taxon>Gammaproteobacteria</taxon>
        <taxon>Oceanospirillales</taxon>
        <taxon>Oceanospirillaceae</taxon>
        <taxon>Amphritea</taxon>
    </lineage>
</organism>
<evidence type="ECO:0000313" key="3">
    <source>
        <dbReference type="Proteomes" id="UP000267535"/>
    </source>
</evidence>
<dbReference type="GO" id="GO:0016491">
    <property type="term" value="F:oxidoreductase activity"/>
    <property type="evidence" value="ECO:0007669"/>
    <property type="project" value="InterPro"/>
</dbReference>
<dbReference type="SUPFAM" id="SSF52833">
    <property type="entry name" value="Thioredoxin-like"/>
    <property type="match status" value="1"/>
</dbReference>
<reference evidence="2 3" key="1">
    <citation type="submission" date="2018-11" db="EMBL/GenBank/DDBJ databases">
        <title>The draft genome sequence of Amphritea balenae JAMM 1525T.</title>
        <authorList>
            <person name="Fang Z."/>
            <person name="Zhang Y."/>
            <person name="Han X."/>
        </authorList>
    </citation>
    <scope>NUCLEOTIDE SEQUENCE [LARGE SCALE GENOMIC DNA]</scope>
    <source>
        <strain evidence="2 3">JAMM 1525</strain>
    </source>
</reference>
<dbReference type="OrthoDB" id="9813770at2"/>
<dbReference type="Proteomes" id="UP000267535">
    <property type="component" value="Unassembled WGS sequence"/>
</dbReference>
<evidence type="ECO:0000313" key="2">
    <source>
        <dbReference type="EMBL" id="RRD01417.1"/>
    </source>
</evidence>
<dbReference type="PANTHER" id="PTHR13887:SF54">
    <property type="entry name" value="DSBA FAMILY PROTEIN"/>
    <property type="match status" value="1"/>
</dbReference>
<proteinExistence type="predicted"/>
<dbReference type="InterPro" id="IPR036249">
    <property type="entry name" value="Thioredoxin-like_sf"/>
</dbReference>
<dbReference type="AlphaFoldDB" id="A0A3P1SW25"/>
<dbReference type="EMBL" id="RQXV01000001">
    <property type="protein sequence ID" value="RRD01417.1"/>
    <property type="molecule type" value="Genomic_DNA"/>
</dbReference>
<dbReference type="InterPro" id="IPR001853">
    <property type="entry name" value="DSBA-like_thioredoxin_dom"/>
</dbReference>
<feature type="domain" description="DSBA-like thioredoxin" evidence="1">
    <location>
        <begin position="11"/>
        <end position="189"/>
    </location>
</feature>
<evidence type="ECO:0000259" key="1">
    <source>
        <dbReference type="Pfam" id="PF01323"/>
    </source>
</evidence>
<dbReference type="Gene3D" id="3.40.30.10">
    <property type="entry name" value="Glutaredoxin"/>
    <property type="match status" value="1"/>
</dbReference>
<comment type="caution">
    <text evidence="2">The sequence shown here is derived from an EMBL/GenBank/DDBJ whole genome shotgun (WGS) entry which is preliminary data.</text>
</comment>
<sequence length="217" mass="25001">MNTNKLIYIADPLCGWCYAVAPIIKTLAASPDLPNIKLLHRGLFTGQMTRWMSRSFSDYVMEADQRIQELSGQTFSQAYRDNLFYRNHLIFDSWPTAKATQIIRRYDESKVLPFFEAMQRARFIDGKVITDASVLCQLAESIGLQADQFHKNFHYDPDIDKEARDEQRKAIALMNQVVVNGVPCLLLQQGDHIMRIHHEPFLNNPQGLVEQLLDITD</sequence>
<keyword evidence="3" id="KW-1185">Reference proteome</keyword>